<name>A0A6P5FHT2_ANACO</name>
<dbReference type="AlphaFoldDB" id="A0A6P5FHT2"/>
<keyword evidence="1" id="KW-1185">Reference proteome</keyword>
<evidence type="ECO:0000313" key="1">
    <source>
        <dbReference type="Proteomes" id="UP000515123"/>
    </source>
</evidence>
<sequence>MVSIWNPLNMAREVRDDPFFVQFLFSTESAYTYSRRVDFACRRRHAVQIILNVKKRDLQALKKSKTLPSLSPSNFPMDIFSRPAVDLGMLDPYGCYLAINYLDRTIYIVGNINHVDDEVHVVASCISLAAKMTHSDYSVANLSSALGPLIESDGGNHRDGEAGPEHFALAHATHHSHGFPRLLSLLPPPALRYRRPLSSAPLPTMWFGQSTLPNSAKLLGCLWLMKTYPPPIR</sequence>
<reference evidence="2" key="2">
    <citation type="submission" date="2025-08" db="UniProtKB">
        <authorList>
            <consortium name="RefSeq"/>
        </authorList>
    </citation>
    <scope>IDENTIFICATION</scope>
    <source>
        <tissue evidence="2">Leaf</tissue>
    </source>
</reference>
<organism evidence="1 2">
    <name type="scientific">Ananas comosus</name>
    <name type="common">Pineapple</name>
    <name type="synonym">Ananas ananas</name>
    <dbReference type="NCBI Taxonomy" id="4615"/>
    <lineage>
        <taxon>Eukaryota</taxon>
        <taxon>Viridiplantae</taxon>
        <taxon>Streptophyta</taxon>
        <taxon>Embryophyta</taxon>
        <taxon>Tracheophyta</taxon>
        <taxon>Spermatophyta</taxon>
        <taxon>Magnoliopsida</taxon>
        <taxon>Liliopsida</taxon>
        <taxon>Poales</taxon>
        <taxon>Bromeliaceae</taxon>
        <taxon>Bromelioideae</taxon>
        <taxon>Ananas</taxon>
    </lineage>
</organism>
<reference evidence="1" key="1">
    <citation type="journal article" date="2015" name="Nat. Genet.">
        <title>The pineapple genome and the evolution of CAM photosynthesis.</title>
        <authorList>
            <person name="Ming R."/>
            <person name="VanBuren R."/>
            <person name="Wai C.M."/>
            <person name="Tang H."/>
            <person name="Schatz M.C."/>
            <person name="Bowers J.E."/>
            <person name="Lyons E."/>
            <person name="Wang M.L."/>
            <person name="Chen J."/>
            <person name="Biggers E."/>
            <person name="Zhang J."/>
            <person name="Huang L."/>
            <person name="Zhang L."/>
            <person name="Miao W."/>
            <person name="Zhang J."/>
            <person name="Ye Z."/>
            <person name="Miao C."/>
            <person name="Lin Z."/>
            <person name="Wang H."/>
            <person name="Zhou H."/>
            <person name="Yim W.C."/>
            <person name="Priest H.D."/>
            <person name="Zheng C."/>
            <person name="Woodhouse M."/>
            <person name="Edger P.P."/>
            <person name="Guyot R."/>
            <person name="Guo H.B."/>
            <person name="Guo H."/>
            <person name="Zheng G."/>
            <person name="Singh R."/>
            <person name="Sharma A."/>
            <person name="Min X."/>
            <person name="Zheng Y."/>
            <person name="Lee H."/>
            <person name="Gurtowski J."/>
            <person name="Sedlazeck F.J."/>
            <person name="Harkess A."/>
            <person name="McKain M.R."/>
            <person name="Liao Z."/>
            <person name="Fang J."/>
            <person name="Liu J."/>
            <person name="Zhang X."/>
            <person name="Zhang Q."/>
            <person name="Hu W."/>
            <person name="Qin Y."/>
            <person name="Wang K."/>
            <person name="Chen L.Y."/>
            <person name="Shirley N."/>
            <person name="Lin Y.R."/>
            <person name="Liu L.Y."/>
            <person name="Hernandez A.G."/>
            <person name="Wright C.L."/>
            <person name="Bulone V."/>
            <person name="Tuskan G.A."/>
            <person name="Heath K."/>
            <person name="Zee F."/>
            <person name="Moore P.H."/>
            <person name="Sunkar R."/>
            <person name="Leebens-Mack J.H."/>
            <person name="Mockler T."/>
            <person name="Bennetzen J.L."/>
            <person name="Freeling M."/>
            <person name="Sankoff D."/>
            <person name="Paterson A.H."/>
            <person name="Zhu X."/>
            <person name="Yang X."/>
            <person name="Smith J.A."/>
            <person name="Cushman J.C."/>
            <person name="Paull R.E."/>
            <person name="Yu Q."/>
        </authorList>
    </citation>
    <scope>NUCLEOTIDE SEQUENCE [LARGE SCALE GENOMIC DNA]</scope>
    <source>
        <strain evidence="1">cv. F153</strain>
    </source>
</reference>
<protein>
    <submittedName>
        <fullName evidence="2">Uncharacterized protein LOC109714857 isoform X1</fullName>
    </submittedName>
</protein>
<dbReference type="RefSeq" id="XP_020095157.1">
    <property type="nucleotide sequence ID" value="XM_020239568.1"/>
</dbReference>
<accession>A0A6P5FHT2</accession>
<dbReference type="Proteomes" id="UP000515123">
    <property type="component" value="Linkage group 9"/>
</dbReference>
<proteinExistence type="predicted"/>
<gene>
    <name evidence="2" type="primary">LOC109714857</name>
</gene>
<dbReference type="GeneID" id="109714857"/>
<evidence type="ECO:0000313" key="2">
    <source>
        <dbReference type="RefSeq" id="XP_020095157.1"/>
    </source>
</evidence>